<comment type="caution">
    <text evidence="3">The sequence shown here is derived from an EMBL/GenBank/DDBJ whole genome shotgun (WGS) entry which is preliminary data.</text>
</comment>
<evidence type="ECO:0000313" key="3">
    <source>
        <dbReference type="EMBL" id="KAE9281550.1"/>
    </source>
</evidence>
<sequence>MADSFARDEGSCSARSGVGGYEVGCISKSGVEGSSWDGSTESDVEGFGPESGLRRGLDGCLHFTM</sequence>
<dbReference type="AlphaFoldDB" id="A0A6A4BWS3"/>
<dbReference type="Proteomes" id="UP000435112">
    <property type="component" value="Unassembled WGS sequence"/>
</dbReference>
<dbReference type="OrthoDB" id="10273544at2759"/>
<evidence type="ECO:0000256" key="1">
    <source>
        <dbReference type="SAM" id="MobiDB-lite"/>
    </source>
</evidence>
<name>A0A6A4BWS3_9STRA</name>
<gene>
    <name evidence="2" type="ORF">PR002_g26836</name>
    <name evidence="3" type="ORF">PR003_g27650</name>
</gene>
<evidence type="ECO:0000313" key="4">
    <source>
        <dbReference type="Proteomes" id="UP000434957"/>
    </source>
</evidence>
<evidence type="ECO:0000313" key="5">
    <source>
        <dbReference type="Proteomes" id="UP000435112"/>
    </source>
</evidence>
<dbReference type="Proteomes" id="UP000434957">
    <property type="component" value="Unassembled WGS sequence"/>
</dbReference>
<organism evidence="3 4">
    <name type="scientific">Phytophthora rubi</name>
    <dbReference type="NCBI Taxonomy" id="129364"/>
    <lineage>
        <taxon>Eukaryota</taxon>
        <taxon>Sar</taxon>
        <taxon>Stramenopiles</taxon>
        <taxon>Oomycota</taxon>
        <taxon>Peronosporomycetes</taxon>
        <taxon>Peronosporales</taxon>
        <taxon>Peronosporaceae</taxon>
        <taxon>Phytophthora</taxon>
    </lineage>
</organism>
<dbReference type="EMBL" id="QXFU01003989">
    <property type="protein sequence ID" value="KAE8971414.1"/>
    <property type="molecule type" value="Genomic_DNA"/>
</dbReference>
<reference evidence="3 4" key="1">
    <citation type="submission" date="2018-08" db="EMBL/GenBank/DDBJ databases">
        <title>Genomic investigation of the strawberry pathogen Phytophthora fragariae indicates pathogenicity is determined by transcriptional variation in three key races.</title>
        <authorList>
            <person name="Adams T.M."/>
            <person name="Armitage A.D."/>
            <person name="Sobczyk M.K."/>
            <person name="Bates H.J."/>
            <person name="Dunwell J.M."/>
            <person name="Nellist C.F."/>
            <person name="Harrison R.J."/>
        </authorList>
    </citation>
    <scope>NUCLEOTIDE SEQUENCE [LARGE SCALE GENOMIC DNA]</scope>
    <source>
        <strain evidence="2 5">SCRP324</strain>
        <strain evidence="3 4">SCRP333</strain>
    </source>
</reference>
<keyword evidence="4" id="KW-1185">Reference proteome</keyword>
<proteinExistence type="predicted"/>
<feature type="compositionally biased region" description="Basic and acidic residues" evidence="1">
    <location>
        <begin position="1"/>
        <end position="10"/>
    </location>
</feature>
<feature type="region of interest" description="Disordered" evidence="1">
    <location>
        <begin position="1"/>
        <end position="21"/>
    </location>
</feature>
<feature type="region of interest" description="Disordered" evidence="1">
    <location>
        <begin position="31"/>
        <end position="50"/>
    </location>
</feature>
<protein>
    <submittedName>
        <fullName evidence="3">Uncharacterized protein</fullName>
    </submittedName>
</protein>
<accession>A0A6A4BWS3</accession>
<dbReference type="EMBL" id="QXFT01003927">
    <property type="protein sequence ID" value="KAE9281550.1"/>
    <property type="molecule type" value="Genomic_DNA"/>
</dbReference>
<evidence type="ECO:0000313" key="2">
    <source>
        <dbReference type="EMBL" id="KAE8971414.1"/>
    </source>
</evidence>